<evidence type="ECO:0000313" key="3">
    <source>
        <dbReference type="Proteomes" id="UP000030742"/>
    </source>
</evidence>
<evidence type="ECO:0000256" key="1">
    <source>
        <dbReference type="SAM" id="Phobius"/>
    </source>
</evidence>
<accession>U4UD50</accession>
<organism evidence="2 3">
    <name type="scientific">Dendroctonus ponderosae</name>
    <name type="common">Mountain pine beetle</name>
    <dbReference type="NCBI Taxonomy" id="77166"/>
    <lineage>
        <taxon>Eukaryota</taxon>
        <taxon>Metazoa</taxon>
        <taxon>Ecdysozoa</taxon>
        <taxon>Arthropoda</taxon>
        <taxon>Hexapoda</taxon>
        <taxon>Insecta</taxon>
        <taxon>Pterygota</taxon>
        <taxon>Neoptera</taxon>
        <taxon>Endopterygota</taxon>
        <taxon>Coleoptera</taxon>
        <taxon>Polyphaga</taxon>
        <taxon>Cucujiformia</taxon>
        <taxon>Curculionidae</taxon>
        <taxon>Scolytinae</taxon>
        <taxon>Dendroctonus</taxon>
    </lineage>
</organism>
<dbReference type="AlphaFoldDB" id="U4UD50"/>
<dbReference type="Proteomes" id="UP000030742">
    <property type="component" value="Unassembled WGS sequence"/>
</dbReference>
<keyword evidence="1" id="KW-0472">Membrane</keyword>
<evidence type="ECO:0000313" key="2">
    <source>
        <dbReference type="EMBL" id="ERL91884.1"/>
    </source>
</evidence>
<feature type="transmembrane region" description="Helical" evidence="1">
    <location>
        <begin position="67"/>
        <end position="87"/>
    </location>
</feature>
<protein>
    <submittedName>
        <fullName evidence="2">Uncharacterized protein</fullName>
    </submittedName>
</protein>
<gene>
    <name evidence="2" type="ORF">D910_09208</name>
</gene>
<dbReference type="EMBL" id="KB632306">
    <property type="protein sequence ID" value="ERL91884.1"/>
    <property type="molecule type" value="Genomic_DNA"/>
</dbReference>
<keyword evidence="1" id="KW-1133">Transmembrane helix</keyword>
<sequence>MPIFLCIYFCDIAYKAVCNLSVALLSASTTFNEDIEVREKLKDVSYKIRVLHSDFTAARFLTVDRKLAVALLYSIGSYFLVIQQAYIPRQ</sequence>
<keyword evidence="1" id="KW-0812">Transmembrane</keyword>
<name>U4UD50_DENPD</name>
<proteinExistence type="predicted"/>
<reference evidence="2 3" key="1">
    <citation type="journal article" date="2013" name="Genome Biol.">
        <title>Draft genome of the mountain pine beetle, Dendroctonus ponderosae Hopkins, a major forest pest.</title>
        <authorList>
            <person name="Keeling C.I."/>
            <person name="Yuen M.M."/>
            <person name="Liao N.Y."/>
            <person name="Docking T.R."/>
            <person name="Chan S.K."/>
            <person name="Taylor G.A."/>
            <person name="Palmquist D.L."/>
            <person name="Jackman S.D."/>
            <person name="Nguyen A."/>
            <person name="Li M."/>
            <person name="Henderson H."/>
            <person name="Janes J.K."/>
            <person name="Zhao Y."/>
            <person name="Pandoh P."/>
            <person name="Moore R."/>
            <person name="Sperling F.A."/>
            <person name="Huber D.P."/>
            <person name="Birol I."/>
            <person name="Jones S.J."/>
            <person name="Bohlmann J."/>
        </authorList>
    </citation>
    <scope>NUCLEOTIDE SEQUENCE</scope>
</reference>